<evidence type="ECO:0000313" key="3">
    <source>
        <dbReference type="Proteomes" id="UP000297703"/>
    </source>
</evidence>
<dbReference type="EMBL" id="QXTE01000199">
    <property type="protein sequence ID" value="TFK02126.1"/>
    <property type="molecule type" value="Genomic_DNA"/>
</dbReference>
<dbReference type="AlphaFoldDB" id="A0A4D9DVY9"/>
<reference evidence="2 3" key="1">
    <citation type="submission" date="2019-04" db="EMBL/GenBank/DDBJ databases">
        <title>Draft genome of the big-headed turtle Platysternon megacephalum.</title>
        <authorList>
            <person name="Gong S."/>
        </authorList>
    </citation>
    <scope>NUCLEOTIDE SEQUENCE [LARGE SCALE GENOMIC DNA]</scope>
    <source>
        <strain evidence="2">DO16091913</strain>
        <tissue evidence="2">Muscle</tissue>
    </source>
</reference>
<accession>A0A4D9DVY9</accession>
<reference evidence="2 3" key="2">
    <citation type="submission" date="2019-04" db="EMBL/GenBank/DDBJ databases">
        <title>The genome sequence of big-headed turtle.</title>
        <authorList>
            <person name="Gong S."/>
        </authorList>
    </citation>
    <scope>NUCLEOTIDE SEQUENCE [LARGE SCALE GENOMIC DNA]</scope>
    <source>
        <strain evidence="2">DO16091913</strain>
        <tissue evidence="2">Muscle</tissue>
    </source>
</reference>
<feature type="compositionally biased region" description="Polar residues" evidence="1">
    <location>
        <begin position="7"/>
        <end position="16"/>
    </location>
</feature>
<sequence>MPPPSGQARNGVSSSAAPEPALGNGTASVWDRTRSGVAILRTRCLGPRAVIFPWRPTGCTGQPLAGTETNSLPQSEGDPLKQLLRFQLLAPARPGRNQLAEALEEMCTLMLCR</sequence>
<evidence type="ECO:0000313" key="2">
    <source>
        <dbReference type="EMBL" id="TFK02126.1"/>
    </source>
</evidence>
<feature type="region of interest" description="Disordered" evidence="1">
    <location>
        <begin position="1"/>
        <end position="28"/>
    </location>
</feature>
<keyword evidence="3" id="KW-1185">Reference proteome</keyword>
<dbReference type="Proteomes" id="UP000297703">
    <property type="component" value="Unassembled WGS sequence"/>
</dbReference>
<gene>
    <name evidence="2" type="ORF">DR999_PMT15548</name>
</gene>
<name>A0A4D9DVY9_9SAUR</name>
<protein>
    <submittedName>
        <fullName evidence="2">Nuclear factor interleukin-3-regulated protein-like</fullName>
    </submittedName>
</protein>
<comment type="caution">
    <text evidence="2">The sequence shown here is derived from an EMBL/GenBank/DDBJ whole genome shotgun (WGS) entry which is preliminary data.</text>
</comment>
<organism evidence="2 3">
    <name type="scientific">Platysternon megacephalum</name>
    <name type="common">big-headed turtle</name>
    <dbReference type="NCBI Taxonomy" id="55544"/>
    <lineage>
        <taxon>Eukaryota</taxon>
        <taxon>Metazoa</taxon>
        <taxon>Chordata</taxon>
        <taxon>Craniata</taxon>
        <taxon>Vertebrata</taxon>
        <taxon>Euteleostomi</taxon>
        <taxon>Archelosauria</taxon>
        <taxon>Testudinata</taxon>
        <taxon>Testudines</taxon>
        <taxon>Cryptodira</taxon>
        <taxon>Durocryptodira</taxon>
        <taxon>Testudinoidea</taxon>
        <taxon>Platysternidae</taxon>
        <taxon>Platysternon</taxon>
    </lineage>
</organism>
<proteinExistence type="predicted"/>
<evidence type="ECO:0000256" key="1">
    <source>
        <dbReference type="SAM" id="MobiDB-lite"/>
    </source>
</evidence>